<evidence type="ECO:0000256" key="2">
    <source>
        <dbReference type="ARBA" id="ARBA00052401"/>
    </source>
</evidence>
<dbReference type="InterPro" id="IPR005251">
    <property type="entry name" value="IF-M1Pi"/>
</dbReference>
<dbReference type="InterPro" id="IPR000649">
    <property type="entry name" value="IF-2B-related"/>
</dbReference>
<dbReference type="RefSeq" id="WP_092631516.1">
    <property type="nucleotide sequence ID" value="NZ_FNFM01000012.1"/>
</dbReference>
<dbReference type="PANTHER" id="PTHR43475">
    <property type="entry name" value="METHYLTHIORIBOSE-1-PHOSPHATE ISOMERASE"/>
    <property type="match status" value="1"/>
</dbReference>
<reference evidence="5" key="1">
    <citation type="submission" date="2016-10" db="EMBL/GenBank/DDBJ databases">
        <authorList>
            <person name="Varghese N."/>
            <person name="Submissions S."/>
        </authorList>
    </citation>
    <scope>NUCLEOTIDE SEQUENCE [LARGE SCALE GENOMIC DNA]</scope>
    <source>
        <strain evidence="5">DSM 45460</strain>
    </source>
</reference>
<dbReference type="Gene3D" id="3.40.50.10470">
    <property type="entry name" value="Translation initiation factor eif-2b, domain 2"/>
    <property type="match status" value="1"/>
</dbReference>
<dbReference type="Gene3D" id="1.20.120.420">
    <property type="entry name" value="translation initiation factor eif-2b, domain 1"/>
    <property type="match status" value="1"/>
</dbReference>
<dbReference type="SUPFAM" id="SSF100950">
    <property type="entry name" value="NagB/RpiA/CoA transferase-like"/>
    <property type="match status" value="1"/>
</dbReference>
<dbReference type="NCBIfam" id="TIGR00524">
    <property type="entry name" value="eIF-2B_rel"/>
    <property type="match status" value="1"/>
</dbReference>
<accession>A0A1G9EPU6</accession>
<dbReference type="GO" id="GO:0019509">
    <property type="term" value="P:L-methionine salvage from methylthioadenosine"/>
    <property type="evidence" value="ECO:0007669"/>
    <property type="project" value="TreeGrafter"/>
</dbReference>
<evidence type="ECO:0000313" key="5">
    <source>
        <dbReference type="Proteomes" id="UP000199213"/>
    </source>
</evidence>
<dbReference type="EMBL" id="FNFM01000012">
    <property type="protein sequence ID" value="SDK78124.1"/>
    <property type="molecule type" value="Genomic_DNA"/>
</dbReference>
<proteinExistence type="inferred from homology"/>
<comment type="catalytic activity">
    <reaction evidence="2">
        <text>5-(methylsulfanyl)-alpha-D-ribose 1-phosphate = 5-(methylsulfanyl)-D-ribulose 1-phosphate</text>
        <dbReference type="Rhea" id="RHEA:19989"/>
        <dbReference type="ChEBI" id="CHEBI:58533"/>
        <dbReference type="ChEBI" id="CHEBI:58548"/>
        <dbReference type="EC" id="5.3.1.23"/>
    </reaction>
</comment>
<sequence length="329" mass="35144">MKSVAWESGKIIAVNQAALPHHCEQIEITTVDQLIGELRRLSIRGAPSIAAAGALGVLLAATRYQRDGELDTLEIESEARRIESARPTAVNLSWAVRRMITSLDGGLSALADEANAILGEIADSNETLARITADFLVEQVETSPTRVMTHCNTGWLATYSTGTALGAIMEMYSRGTLAHVYCSETRPLLQGARLTTWELDMAGIPHTLFVDSAATHLIGRGCIDCVVVGADRIARNGDTANKIGTMQLAVAARHFGVPFVVVAPYSTIDLEISTGDDIPIEQRSEEEVIITGDNGSAVLSTDVENPAFDVTPAELITAVITEEGIYGRG</sequence>
<gene>
    <name evidence="4" type="ORF">SAMN04487820_112191</name>
</gene>
<dbReference type="AlphaFoldDB" id="A0A1G9EPU6"/>
<evidence type="ECO:0000256" key="1">
    <source>
        <dbReference type="ARBA" id="ARBA00023235"/>
    </source>
</evidence>
<dbReference type="GO" id="GO:0046523">
    <property type="term" value="F:S-methyl-5-thioribose-1-phosphate isomerase activity"/>
    <property type="evidence" value="ECO:0007669"/>
    <property type="project" value="UniProtKB-EC"/>
</dbReference>
<keyword evidence="5" id="KW-1185">Reference proteome</keyword>
<dbReference type="InterPro" id="IPR037171">
    <property type="entry name" value="NagB/RpiA_transferase-like"/>
</dbReference>
<evidence type="ECO:0000313" key="4">
    <source>
        <dbReference type="EMBL" id="SDK78124.1"/>
    </source>
</evidence>
<dbReference type="InterPro" id="IPR042529">
    <property type="entry name" value="IF_2B-like_C"/>
</dbReference>
<dbReference type="OrthoDB" id="9803436at2"/>
<dbReference type="FunFam" id="3.40.50.10470:FF:000006">
    <property type="entry name" value="Methylthioribose-1-phosphate isomerase"/>
    <property type="match status" value="1"/>
</dbReference>
<keyword evidence="1 4" id="KW-0413">Isomerase</keyword>
<dbReference type="Pfam" id="PF01008">
    <property type="entry name" value="IF-2B"/>
    <property type="match status" value="1"/>
</dbReference>
<protein>
    <submittedName>
        <fullName evidence="4">S-methyl-5-thioribose-1-phosphate isomerase</fullName>
    </submittedName>
</protein>
<dbReference type="NCBIfam" id="NF004326">
    <property type="entry name" value="PRK05720.1"/>
    <property type="match status" value="1"/>
</dbReference>
<dbReference type="Proteomes" id="UP000199213">
    <property type="component" value="Unassembled WGS sequence"/>
</dbReference>
<name>A0A1G9EPU6_ACTMZ</name>
<dbReference type="NCBIfam" id="TIGR00512">
    <property type="entry name" value="salvage_mtnA"/>
    <property type="match status" value="1"/>
</dbReference>
<dbReference type="PANTHER" id="PTHR43475:SF1">
    <property type="entry name" value="METHYLTHIORIBOSE-1-PHOSPHATE ISOMERASE"/>
    <property type="match status" value="1"/>
</dbReference>
<dbReference type="InterPro" id="IPR011559">
    <property type="entry name" value="Initiation_fac_2B_a/b/d"/>
</dbReference>
<organism evidence="4 5">
    <name type="scientific">Actinopolyspora mzabensis</name>
    <dbReference type="NCBI Taxonomy" id="995066"/>
    <lineage>
        <taxon>Bacteria</taxon>
        <taxon>Bacillati</taxon>
        <taxon>Actinomycetota</taxon>
        <taxon>Actinomycetes</taxon>
        <taxon>Actinopolysporales</taxon>
        <taxon>Actinopolysporaceae</taxon>
        <taxon>Actinopolyspora</taxon>
    </lineage>
</organism>
<comment type="similarity">
    <text evidence="3">Belongs to the eIF-2B alpha/beta/delta subunits family.</text>
</comment>
<dbReference type="InterPro" id="IPR027363">
    <property type="entry name" value="M1Pi_N"/>
</dbReference>
<evidence type="ECO:0000256" key="3">
    <source>
        <dbReference type="RuleBase" id="RU003814"/>
    </source>
</evidence>